<evidence type="ECO:0000313" key="2">
    <source>
        <dbReference type="EMBL" id="MVM31134.1"/>
    </source>
</evidence>
<protein>
    <recommendedName>
        <fullName evidence="4">DUF1772 domain-containing protein</fullName>
    </recommendedName>
</protein>
<dbReference type="EMBL" id="WPIN01000004">
    <property type="protein sequence ID" value="MVM31134.1"/>
    <property type="molecule type" value="Genomic_DNA"/>
</dbReference>
<evidence type="ECO:0008006" key="4">
    <source>
        <dbReference type="Google" id="ProtNLM"/>
    </source>
</evidence>
<name>A0A7K1SBD3_9BACT</name>
<dbReference type="RefSeq" id="WP_157585705.1">
    <property type="nucleotide sequence ID" value="NZ_WPIN01000004.1"/>
</dbReference>
<organism evidence="2 3">
    <name type="scientific">Spirosoma arboris</name>
    <dbReference type="NCBI Taxonomy" id="2682092"/>
    <lineage>
        <taxon>Bacteria</taxon>
        <taxon>Pseudomonadati</taxon>
        <taxon>Bacteroidota</taxon>
        <taxon>Cytophagia</taxon>
        <taxon>Cytophagales</taxon>
        <taxon>Cytophagaceae</taxon>
        <taxon>Spirosoma</taxon>
    </lineage>
</organism>
<gene>
    <name evidence="2" type="ORF">GO755_13920</name>
</gene>
<accession>A0A7K1SBD3</accession>
<dbReference type="AlphaFoldDB" id="A0A7K1SBD3"/>
<feature type="transmembrane region" description="Helical" evidence="1">
    <location>
        <begin position="51"/>
        <end position="73"/>
    </location>
</feature>
<sequence length="155" mass="17235">MALKTTQFIQTLLLCIIAGQAFFFLIGGTAGLKNVSASTFIEQRKAIDLVIGPYLKVIYLISVLVSTVVLILLRQQVGSFSFLLSTGILVLILIDLTIALKGNIPLNQLIQSWSLTDYPANWATIRDQWLAYMYWREACSITALLCALLGVYFQI</sequence>
<reference evidence="2 3" key="1">
    <citation type="submission" date="2019-12" db="EMBL/GenBank/DDBJ databases">
        <title>Spirosoma sp. HMF4905 genome sequencing and assembly.</title>
        <authorList>
            <person name="Kang H."/>
            <person name="Cha I."/>
            <person name="Kim H."/>
            <person name="Joh K."/>
        </authorList>
    </citation>
    <scope>NUCLEOTIDE SEQUENCE [LARGE SCALE GENOMIC DNA]</scope>
    <source>
        <strain evidence="2 3">HMF4905</strain>
    </source>
</reference>
<evidence type="ECO:0000313" key="3">
    <source>
        <dbReference type="Proteomes" id="UP000436006"/>
    </source>
</evidence>
<dbReference type="Proteomes" id="UP000436006">
    <property type="component" value="Unassembled WGS sequence"/>
</dbReference>
<feature type="transmembrane region" description="Helical" evidence="1">
    <location>
        <begin position="80"/>
        <end position="100"/>
    </location>
</feature>
<keyword evidence="1" id="KW-0472">Membrane</keyword>
<keyword evidence="3" id="KW-1185">Reference proteome</keyword>
<feature type="transmembrane region" description="Helical" evidence="1">
    <location>
        <begin position="134"/>
        <end position="153"/>
    </location>
</feature>
<proteinExistence type="predicted"/>
<feature type="transmembrane region" description="Helical" evidence="1">
    <location>
        <begin position="12"/>
        <end position="31"/>
    </location>
</feature>
<evidence type="ECO:0000256" key="1">
    <source>
        <dbReference type="SAM" id="Phobius"/>
    </source>
</evidence>
<comment type="caution">
    <text evidence="2">The sequence shown here is derived from an EMBL/GenBank/DDBJ whole genome shotgun (WGS) entry which is preliminary data.</text>
</comment>
<keyword evidence="1" id="KW-1133">Transmembrane helix</keyword>
<keyword evidence="1" id="KW-0812">Transmembrane</keyword>